<keyword evidence="3" id="KW-0413">Isomerase</keyword>
<dbReference type="AlphaFoldDB" id="A0A372M3F4"/>
<feature type="domain" description="Mycothiol-dependent maleylpyruvate isomerase metal-binding" evidence="2">
    <location>
        <begin position="13"/>
        <end position="130"/>
    </location>
</feature>
<keyword evidence="4" id="KW-1185">Reference proteome</keyword>
<dbReference type="Pfam" id="PF07398">
    <property type="entry name" value="MDMPI_C"/>
    <property type="match status" value="1"/>
</dbReference>
<dbReference type="Gene3D" id="1.20.120.450">
    <property type="entry name" value="dinb family like domain"/>
    <property type="match status" value="1"/>
</dbReference>
<gene>
    <name evidence="3" type="ORF">DY218_19275</name>
</gene>
<dbReference type="Proteomes" id="UP000263094">
    <property type="component" value="Unassembled WGS sequence"/>
</dbReference>
<keyword evidence="3" id="KW-0670">Pyruvate</keyword>
<accession>A0A372M3F4</accession>
<dbReference type="NCBIfam" id="TIGR03083">
    <property type="entry name" value="maleylpyruvate isomerase family mycothiol-dependent enzyme"/>
    <property type="match status" value="1"/>
</dbReference>
<reference evidence="3 4" key="1">
    <citation type="submission" date="2018-08" db="EMBL/GenBank/DDBJ databases">
        <title>Isolation, diversity and antifungal activity of Actinobacteria from wheat.</title>
        <authorList>
            <person name="Han C."/>
        </authorList>
    </citation>
    <scope>NUCLEOTIDE SEQUENCE [LARGE SCALE GENOMIC DNA]</scope>
    <source>
        <strain evidence="3 4">NEAU-YY421</strain>
    </source>
</reference>
<dbReference type="GO" id="GO:0046872">
    <property type="term" value="F:metal ion binding"/>
    <property type="evidence" value="ECO:0007669"/>
    <property type="project" value="InterPro"/>
</dbReference>
<evidence type="ECO:0000313" key="4">
    <source>
        <dbReference type="Proteomes" id="UP000263094"/>
    </source>
</evidence>
<dbReference type="GO" id="GO:0016853">
    <property type="term" value="F:isomerase activity"/>
    <property type="evidence" value="ECO:0007669"/>
    <property type="project" value="UniProtKB-KW"/>
</dbReference>
<name>A0A372M3F4_9ACTN</name>
<dbReference type="RefSeq" id="WP_128557314.1">
    <property type="nucleotide sequence ID" value="NZ_QUAK01000104.1"/>
</dbReference>
<dbReference type="InterPro" id="IPR024344">
    <property type="entry name" value="MDMPI_metal-binding"/>
</dbReference>
<dbReference type="EMBL" id="QUAK01000104">
    <property type="protein sequence ID" value="RFU85065.1"/>
    <property type="molecule type" value="Genomic_DNA"/>
</dbReference>
<dbReference type="InterPro" id="IPR017517">
    <property type="entry name" value="Maleyloyr_isom"/>
</dbReference>
<dbReference type="GO" id="GO:0005886">
    <property type="term" value="C:plasma membrane"/>
    <property type="evidence" value="ECO:0007669"/>
    <property type="project" value="TreeGrafter"/>
</dbReference>
<dbReference type="Pfam" id="PF11716">
    <property type="entry name" value="MDMPI_N"/>
    <property type="match status" value="1"/>
</dbReference>
<sequence length="248" mass="27062">MEITEHIRALDSAGCLLAERAAAAGPDAAVPTCPGWQVRDLLRHTTMVHRWATRFVADALTSPAPGEEPPPHLDGDALVDHFAEGHRALVRALREAPDDLECWSFLAAPSPLAFWARRQAHETTVHRLDADSAVPGAQDVPVDARVAADGIDELLRCFHSRSKSRVRTEQPRVLRVRTTDTGEVWTVRLGTEPPATTHGADDAAADCELSGTAAELYAALWNRRPVPEVTGDASLARLWRENSAVNWN</sequence>
<comment type="caution">
    <text evidence="3">The sequence shown here is derived from an EMBL/GenBank/DDBJ whole genome shotgun (WGS) entry which is preliminary data.</text>
</comment>
<dbReference type="InterPro" id="IPR034660">
    <property type="entry name" value="DinB/YfiT-like"/>
</dbReference>
<dbReference type="PANTHER" id="PTHR40758">
    <property type="entry name" value="CONSERVED PROTEIN"/>
    <property type="match status" value="1"/>
</dbReference>
<protein>
    <submittedName>
        <fullName evidence="3">Maleylpyruvate isomerase family mycothiol-dependent enzyme</fullName>
    </submittedName>
</protein>
<dbReference type="InterPro" id="IPR010872">
    <property type="entry name" value="MDMPI_C-term_domain"/>
</dbReference>
<evidence type="ECO:0000259" key="1">
    <source>
        <dbReference type="Pfam" id="PF07398"/>
    </source>
</evidence>
<evidence type="ECO:0000313" key="3">
    <source>
        <dbReference type="EMBL" id="RFU85065.1"/>
    </source>
</evidence>
<evidence type="ECO:0000259" key="2">
    <source>
        <dbReference type="Pfam" id="PF11716"/>
    </source>
</evidence>
<dbReference type="OrthoDB" id="3671213at2"/>
<feature type="domain" description="MDMPI C-terminal" evidence="1">
    <location>
        <begin position="145"/>
        <end position="236"/>
    </location>
</feature>
<dbReference type="SUPFAM" id="SSF109854">
    <property type="entry name" value="DinB/YfiT-like putative metalloenzymes"/>
    <property type="match status" value="1"/>
</dbReference>
<dbReference type="PANTHER" id="PTHR40758:SF1">
    <property type="entry name" value="CONSERVED PROTEIN"/>
    <property type="match status" value="1"/>
</dbReference>
<proteinExistence type="predicted"/>
<organism evidence="3 4">
    <name type="scientific">Streptomyces triticagri</name>
    <dbReference type="NCBI Taxonomy" id="2293568"/>
    <lineage>
        <taxon>Bacteria</taxon>
        <taxon>Bacillati</taxon>
        <taxon>Actinomycetota</taxon>
        <taxon>Actinomycetes</taxon>
        <taxon>Kitasatosporales</taxon>
        <taxon>Streptomycetaceae</taxon>
        <taxon>Streptomyces</taxon>
    </lineage>
</organism>